<gene>
    <name evidence="5" type="ORF">E5A74_17610</name>
</gene>
<keyword evidence="6" id="KW-1185">Reference proteome</keyword>
<dbReference type="InterPro" id="IPR010499">
    <property type="entry name" value="AraC_E-bd"/>
</dbReference>
<dbReference type="InterPro" id="IPR050908">
    <property type="entry name" value="SmbC-like"/>
</dbReference>
<keyword evidence="2" id="KW-0238">DNA-binding</keyword>
<dbReference type="PANTHER" id="PTHR40055:SF1">
    <property type="entry name" value="TRANSCRIPTIONAL REGULATOR YGIV-RELATED"/>
    <property type="match status" value="1"/>
</dbReference>
<dbReference type="InterPro" id="IPR018060">
    <property type="entry name" value="HTH_AraC"/>
</dbReference>
<dbReference type="InterPro" id="IPR011256">
    <property type="entry name" value="Reg_factor_effector_dom_sf"/>
</dbReference>
<dbReference type="Gene3D" id="3.20.80.10">
    <property type="entry name" value="Regulatory factor, effector binding domain"/>
    <property type="match status" value="1"/>
</dbReference>
<dbReference type="SMART" id="SM00871">
    <property type="entry name" value="AraC_E_bind"/>
    <property type="match status" value="1"/>
</dbReference>
<dbReference type="AlphaFoldDB" id="A0A4S1WDA9"/>
<dbReference type="SUPFAM" id="SSF55136">
    <property type="entry name" value="Probable bacterial effector-binding domain"/>
    <property type="match status" value="1"/>
</dbReference>
<evidence type="ECO:0000256" key="2">
    <source>
        <dbReference type="ARBA" id="ARBA00023125"/>
    </source>
</evidence>
<dbReference type="InterPro" id="IPR029442">
    <property type="entry name" value="GyrI-like"/>
</dbReference>
<protein>
    <submittedName>
        <fullName evidence="5">AraC family transcriptional regulator</fullName>
    </submittedName>
</protein>
<reference evidence="5 6" key="1">
    <citation type="submission" date="2019-04" db="EMBL/GenBank/DDBJ databases">
        <title>Sphingomonas psychrotolerans sp. nov., isolated from soil in the Tianshan Mountains, Xinjiang, China.</title>
        <authorList>
            <person name="Luo Y."/>
            <person name="Sheng H."/>
        </authorList>
    </citation>
    <scope>NUCLEOTIDE SEQUENCE [LARGE SCALE GENOMIC DNA]</scope>
    <source>
        <strain evidence="5 6">KIS18-15</strain>
    </source>
</reference>
<dbReference type="Gene3D" id="1.10.10.60">
    <property type="entry name" value="Homeodomain-like"/>
    <property type="match status" value="2"/>
</dbReference>
<dbReference type="GO" id="GO:0043565">
    <property type="term" value="F:sequence-specific DNA binding"/>
    <property type="evidence" value="ECO:0007669"/>
    <property type="project" value="InterPro"/>
</dbReference>
<evidence type="ECO:0000256" key="3">
    <source>
        <dbReference type="ARBA" id="ARBA00023163"/>
    </source>
</evidence>
<keyword evidence="1" id="KW-0805">Transcription regulation</keyword>
<evidence type="ECO:0000256" key="1">
    <source>
        <dbReference type="ARBA" id="ARBA00023015"/>
    </source>
</evidence>
<evidence type="ECO:0000259" key="4">
    <source>
        <dbReference type="PROSITE" id="PS01124"/>
    </source>
</evidence>
<evidence type="ECO:0000313" key="6">
    <source>
        <dbReference type="Proteomes" id="UP000309848"/>
    </source>
</evidence>
<sequence length="291" mass="32011">MAMLRGPGLEGDADMDRWIARMERALNLLASRLDDPPGLAELAAAAHISPFHFHRIWRAMTGEPLGQTIARLRIAASQERLAAGGATVTAVAMDGGFGTPQSFARAFRRVTGLTPTQFVSRGADPINVAAREGVPVRIEWRAEGQLVALRQDGGAYRELNALFWQLWNWAESEGRLDGLQGIYGIPLDDPLSVPEDRLRFDACLALADPGRPPAPLRRLAFDAGEFAVLRHIGSYDALEDADQRLIDWLLAGDRMPADMPLFHHFLDDPEEVPAAQLRTDILLRLDPEGGR</sequence>
<dbReference type="Proteomes" id="UP000309848">
    <property type="component" value="Unassembled WGS sequence"/>
</dbReference>
<dbReference type="SMART" id="SM00342">
    <property type="entry name" value="HTH_ARAC"/>
    <property type="match status" value="1"/>
</dbReference>
<dbReference type="PANTHER" id="PTHR40055">
    <property type="entry name" value="TRANSCRIPTIONAL REGULATOR YGIV-RELATED"/>
    <property type="match status" value="1"/>
</dbReference>
<dbReference type="InterPro" id="IPR009057">
    <property type="entry name" value="Homeodomain-like_sf"/>
</dbReference>
<dbReference type="EMBL" id="SRXU01000009">
    <property type="protein sequence ID" value="TGX38656.1"/>
    <property type="molecule type" value="Genomic_DNA"/>
</dbReference>
<dbReference type="SUPFAM" id="SSF46689">
    <property type="entry name" value="Homeodomain-like"/>
    <property type="match status" value="2"/>
</dbReference>
<comment type="caution">
    <text evidence="5">The sequence shown here is derived from an EMBL/GenBank/DDBJ whole genome shotgun (WGS) entry which is preliminary data.</text>
</comment>
<dbReference type="OrthoDB" id="110167at2"/>
<dbReference type="InterPro" id="IPR018062">
    <property type="entry name" value="HTH_AraC-typ_CS"/>
</dbReference>
<dbReference type="PROSITE" id="PS01124">
    <property type="entry name" value="HTH_ARAC_FAMILY_2"/>
    <property type="match status" value="1"/>
</dbReference>
<evidence type="ECO:0000313" key="5">
    <source>
        <dbReference type="EMBL" id="TGX38656.1"/>
    </source>
</evidence>
<accession>A0A4S1WDA9</accession>
<dbReference type="GO" id="GO:0003700">
    <property type="term" value="F:DNA-binding transcription factor activity"/>
    <property type="evidence" value="ECO:0007669"/>
    <property type="project" value="InterPro"/>
</dbReference>
<feature type="domain" description="HTH araC/xylS-type" evidence="4">
    <location>
        <begin position="23"/>
        <end position="121"/>
    </location>
</feature>
<dbReference type="Pfam" id="PF06445">
    <property type="entry name" value="GyrI-like"/>
    <property type="match status" value="1"/>
</dbReference>
<name>A0A4S1WDA9_9SPHN</name>
<proteinExistence type="predicted"/>
<keyword evidence="3" id="KW-0804">Transcription</keyword>
<dbReference type="Pfam" id="PF12833">
    <property type="entry name" value="HTH_18"/>
    <property type="match status" value="1"/>
</dbReference>
<dbReference type="PROSITE" id="PS00041">
    <property type="entry name" value="HTH_ARAC_FAMILY_1"/>
    <property type="match status" value="1"/>
</dbReference>
<organism evidence="5 6">
    <name type="scientific">Sphingomonas naasensis</name>
    <dbReference type="NCBI Taxonomy" id="1344951"/>
    <lineage>
        <taxon>Bacteria</taxon>
        <taxon>Pseudomonadati</taxon>
        <taxon>Pseudomonadota</taxon>
        <taxon>Alphaproteobacteria</taxon>
        <taxon>Sphingomonadales</taxon>
        <taxon>Sphingomonadaceae</taxon>
        <taxon>Sphingomonas</taxon>
    </lineage>
</organism>